<dbReference type="AlphaFoldDB" id="A0A4R3MNL5"/>
<dbReference type="GO" id="GO:0016787">
    <property type="term" value="F:hydrolase activity"/>
    <property type="evidence" value="ECO:0007669"/>
    <property type="project" value="UniProtKB-KW"/>
</dbReference>
<dbReference type="EMBL" id="SMAL01000003">
    <property type="protein sequence ID" value="TCT15634.1"/>
    <property type="molecule type" value="Genomic_DNA"/>
</dbReference>
<keyword evidence="3" id="KW-0812">Transmembrane</keyword>
<sequence length="361" mass="40496">MLIRKVKNRSKKKVLLILLGVILLMILMVGLIFRNEILTLASLNKISDRPVYEMTYYGGYSFDKYLQTGSKTQEEFENFLRKNLAQGISSIFKIGENSPACSSFIATTPDGDVIFARNLDTTVAIPCLIKTNPKTGYKSYGMVNLALTNGRAYLEATSNGTNTYDLNLESKFLALTAPYLVTDGVNEKGLSVARHTLIGSRAPIDDDKITLSEMTIPKLLLDKAGTVEEALEILDQYNIALNNPYPSHFMIVDAEGNSAVVEFLYGQKHVIHKEGDYQILANFRLYNNPNLHGFGSDRYLAYEEVLSESNGIITTEDALKLLQENTIPGQEHWSVVYNLTQKTVTLTIFDDYETTYTYEIK</sequence>
<protein>
    <submittedName>
        <fullName evidence="5">Linear amide C-N hydrolase (Choloylglycine hydrolase family)</fullName>
    </submittedName>
</protein>
<evidence type="ECO:0000259" key="4">
    <source>
        <dbReference type="Pfam" id="PF02275"/>
    </source>
</evidence>
<dbReference type="Gene3D" id="3.60.60.10">
    <property type="entry name" value="Penicillin V Acylase, Chain A"/>
    <property type="match status" value="1"/>
</dbReference>
<dbReference type="PANTHER" id="PTHR35527:SF2">
    <property type="entry name" value="HYDROLASE"/>
    <property type="match status" value="1"/>
</dbReference>
<dbReference type="InterPro" id="IPR029055">
    <property type="entry name" value="Ntn_hydrolases_N"/>
</dbReference>
<evidence type="ECO:0000256" key="3">
    <source>
        <dbReference type="SAM" id="Phobius"/>
    </source>
</evidence>
<keyword evidence="3" id="KW-1133">Transmembrane helix</keyword>
<evidence type="ECO:0000313" key="5">
    <source>
        <dbReference type="EMBL" id="TCT15634.1"/>
    </source>
</evidence>
<reference evidence="5 6" key="1">
    <citation type="submission" date="2019-03" db="EMBL/GenBank/DDBJ databases">
        <title>Genomic Encyclopedia of Type Strains, Phase IV (KMG-IV): sequencing the most valuable type-strain genomes for metagenomic binning, comparative biology and taxonomic classification.</title>
        <authorList>
            <person name="Goeker M."/>
        </authorList>
    </citation>
    <scope>NUCLEOTIDE SEQUENCE [LARGE SCALE GENOMIC DNA]</scope>
    <source>
        <strain evidence="5 6">DSM 24629</strain>
    </source>
</reference>
<dbReference type="InterPro" id="IPR052193">
    <property type="entry name" value="Peptidase_C59"/>
</dbReference>
<name>A0A4R3MNL5_9FIRM</name>
<evidence type="ECO:0000313" key="6">
    <source>
        <dbReference type="Proteomes" id="UP000294902"/>
    </source>
</evidence>
<gene>
    <name evidence="5" type="ORF">EDC18_103342</name>
</gene>
<comment type="similarity">
    <text evidence="1">Belongs to the peptidase C59 family.</text>
</comment>
<dbReference type="RefSeq" id="WP_132251483.1">
    <property type="nucleotide sequence ID" value="NZ_SMAL01000003.1"/>
</dbReference>
<feature type="domain" description="Choloylglycine hydrolase/NAAA C-terminal" evidence="4">
    <location>
        <begin position="101"/>
        <end position="282"/>
    </location>
</feature>
<dbReference type="OrthoDB" id="8617387at2"/>
<evidence type="ECO:0000256" key="2">
    <source>
        <dbReference type="ARBA" id="ARBA00022801"/>
    </source>
</evidence>
<organism evidence="5 6">
    <name type="scientific">Natranaerovirga pectinivora</name>
    <dbReference type="NCBI Taxonomy" id="682400"/>
    <lineage>
        <taxon>Bacteria</taxon>
        <taxon>Bacillati</taxon>
        <taxon>Bacillota</taxon>
        <taxon>Clostridia</taxon>
        <taxon>Lachnospirales</taxon>
        <taxon>Natranaerovirgaceae</taxon>
        <taxon>Natranaerovirga</taxon>
    </lineage>
</organism>
<dbReference type="InterPro" id="IPR029132">
    <property type="entry name" value="CBAH/NAAA_C"/>
</dbReference>
<keyword evidence="3" id="KW-0472">Membrane</keyword>
<dbReference type="Pfam" id="PF02275">
    <property type="entry name" value="CBAH"/>
    <property type="match status" value="1"/>
</dbReference>
<dbReference type="Proteomes" id="UP000294902">
    <property type="component" value="Unassembled WGS sequence"/>
</dbReference>
<feature type="transmembrane region" description="Helical" evidence="3">
    <location>
        <begin position="14"/>
        <end position="33"/>
    </location>
</feature>
<comment type="caution">
    <text evidence="5">The sequence shown here is derived from an EMBL/GenBank/DDBJ whole genome shotgun (WGS) entry which is preliminary data.</text>
</comment>
<proteinExistence type="inferred from homology"/>
<accession>A0A4R3MNL5</accession>
<keyword evidence="6" id="KW-1185">Reference proteome</keyword>
<evidence type="ECO:0000256" key="1">
    <source>
        <dbReference type="ARBA" id="ARBA00006625"/>
    </source>
</evidence>
<dbReference type="SUPFAM" id="SSF56235">
    <property type="entry name" value="N-terminal nucleophile aminohydrolases (Ntn hydrolases)"/>
    <property type="match status" value="1"/>
</dbReference>
<keyword evidence="2 5" id="KW-0378">Hydrolase</keyword>
<dbReference type="PANTHER" id="PTHR35527">
    <property type="entry name" value="CHOLOYLGLYCINE HYDROLASE"/>
    <property type="match status" value="1"/>
</dbReference>